<proteinExistence type="predicted"/>
<reference evidence="4 5" key="1">
    <citation type="submission" date="2014-08" db="EMBL/GenBank/DDBJ databases">
        <title>Porphyromonas gingivicanis strain:COT-022_OH1391 Genome sequencing.</title>
        <authorList>
            <person name="Wallis C."/>
            <person name="Deusch O."/>
            <person name="O'Flynn C."/>
            <person name="Davis I."/>
            <person name="Jospin G."/>
            <person name="Darling A.E."/>
            <person name="Coil D.A."/>
            <person name="Alexiev A."/>
            <person name="Horsfall A."/>
            <person name="Kirkwood N."/>
            <person name="Harris S."/>
            <person name="Eisen J.A."/>
        </authorList>
    </citation>
    <scope>NUCLEOTIDE SEQUENCE [LARGE SCALE GENOMIC DNA]</scope>
    <source>
        <strain evidence="5">COT-022 OH1391</strain>
    </source>
</reference>
<keyword evidence="5" id="KW-1185">Reference proteome</keyword>
<organism evidence="4 5">
    <name type="scientific">Porphyromonas gingivicanis</name>
    <dbReference type="NCBI Taxonomy" id="266762"/>
    <lineage>
        <taxon>Bacteria</taxon>
        <taxon>Pseudomonadati</taxon>
        <taxon>Bacteroidota</taxon>
        <taxon>Bacteroidia</taxon>
        <taxon>Bacteroidales</taxon>
        <taxon>Porphyromonadaceae</taxon>
        <taxon>Porphyromonas</taxon>
    </lineage>
</organism>
<evidence type="ECO:0000313" key="5">
    <source>
        <dbReference type="Proteomes" id="UP000030134"/>
    </source>
</evidence>
<dbReference type="PANTHER" id="PTHR47566:SF1">
    <property type="entry name" value="PROTEIN NUD1"/>
    <property type="match status" value="1"/>
</dbReference>
<name>A0A0A2G343_9PORP</name>
<protein>
    <recommendedName>
        <fullName evidence="6">Internalin</fullName>
    </recommendedName>
</protein>
<dbReference type="STRING" id="266762.HQ36_05295"/>
<dbReference type="eggNOG" id="COG4886">
    <property type="taxonomic scope" value="Bacteria"/>
</dbReference>
<evidence type="ECO:0008006" key="6">
    <source>
        <dbReference type="Google" id="ProtNLM"/>
    </source>
</evidence>
<dbReference type="InterPro" id="IPR052574">
    <property type="entry name" value="CDIRP"/>
</dbReference>
<sequence length="602" mass="65868">MKKCIVVSLVLWLTSIFMFPSFCRAQEASPYSISMDFSAKVGAPYMFLMLGQEEGKVAFEWADGTQEEFPIKKEATPFRGEIKTKHLTIKGNILVLECSGNGLTSLDISNMPILTDLTSRGNFIPTIDFSKSKSLKKVVIQDSPLQKLDLSACTLIDSVVVANNRIAEIAFPANSPLKTLVCMTNPGLKKLDLSGCPKLKYLNALQTLVTEYDLTSNKELTYFSAGLGRPITKLLLPPKNNIDTLLLPLAGLQKLDLSETKKLKVLTTDNNFLLSKLDLSSQKDLRVLSCEANSITELNLSNSPQLTSLTCNNNQIKNLDVSNHIYLEELLCHSNQLEQLNITGCNALVTLDCSENPELKSIALPSSLKSINCSNCGLSQIDLSQLPSLDDLHCDQNSLSALDVSKNPLLVTLSCSENAIPQLDLKEMQHLQDLSVNGNPIKEGLTLLSATNLRFVSVNNTQLDACALDQLYQSLRVKREGDDDNDLGGLILMNQVEAAATSHTELAVKKGWMVSIVGDGSGCKTSVDALPSYQGIRIEHHAEGWRLLQIPEQVQTITLADTAGQCIAQYQPTESSLFIPAPGRGIFLIIIDGRRGFTCYAQ</sequence>
<evidence type="ECO:0000313" key="4">
    <source>
        <dbReference type="EMBL" id="KGN97691.1"/>
    </source>
</evidence>
<dbReference type="InterPro" id="IPR032675">
    <property type="entry name" value="LRR_dom_sf"/>
</dbReference>
<evidence type="ECO:0000256" key="2">
    <source>
        <dbReference type="ARBA" id="ARBA00022737"/>
    </source>
</evidence>
<feature type="signal peptide" evidence="3">
    <location>
        <begin position="1"/>
        <end position="25"/>
    </location>
</feature>
<comment type="caution">
    <text evidence="4">The sequence shown here is derived from an EMBL/GenBank/DDBJ whole genome shotgun (WGS) entry which is preliminary data.</text>
</comment>
<feature type="chain" id="PRO_5001999085" description="Internalin" evidence="3">
    <location>
        <begin position="26"/>
        <end position="602"/>
    </location>
</feature>
<dbReference type="SUPFAM" id="SSF52058">
    <property type="entry name" value="L domain-like"/>
    <property type="match status" value="2"/>
</dbReference>
<evidence type="ECO:0000256" key="1">
    <source>
        <dbReference type="ARBA" id="ARBA00022614"/>
    </source>
</evidence>
<accession>A0A0A2G343</accession>
<dbReference type="GO" id="GO:0035591">
    <property type="term" value="F:signaling adaptor activity"/>
    <property type="evidence" value="ECO:0007669"/>
    <property type="project" value="TreeGrafter"/>
</dbReference>
<keyword evidence="3" id="KW-0732">Signal</keyword>
<keyword evidence="1" id="KW-0433">Leucine-rich repeat</keyword>
<evidence type="ECO:0000256" key="3">
    <source>
        <dbReference type="SAM" id="SignalP"/>
    </source>
</evidence>
<dbReference type="AlphaFoldDB" id="A0A0A2G343"/>
<keyword evidence="2" id="KW-0677">Repeat</keyword>
<dbReference type="Proteomes" id="UP000030134">
    <property type="component" value="Unassembled WGS sequence"/>
</dbReference>
<gene>
    <name evidence="4" type="ORF">HQ36_05295</name>
</gene>
<dbReference type="EMBL" id="JQZW01000009">
    <property type="protein sequence ID" value="KGN97691.1"/>
    <property type="molecule type" value="Genomic_DNA"/>
</dbReference>
<dbReference type="PANTHER" id="PTHR47566">
    <property type="match status" value="1"/>
</dbReference>
<dbReference type="Gene3D" id="3.80.10.10">
    <property type="entry name" value="Ribonuclease Inhibitor"/>
    <property type="match status" value="2"/>
</dbReference>